<keyword evidence="1" id="KW-0175">Coiled coil</keyword>
<evidence type="ECO:0000256" key="1">
    <source>
        <dbReference type="SAM" id="Coils"/>
    </source>
</evidence>
<protein>
    <submittedName>
        <fullName evidence="4">Uncharacterized protein</fullName>
    </submittedName>
</protein>
<reference evidence="4 5" key="1">
    <citation type="journal article" date="2019" name="G3 (Bethesda)">
        <title>Sequencing of a Wild Apple (Malus baccata) Genome Unravels the Differences Between Cultivated and Wild Apple Species Regarding Disease Resistance and Cold Tolerance.</title>
        <authorList>
            <person name="Chen X."/>
        </authorList>
    </citation>
    <scope>NUCLEOTIDE SEQUENCE [LARGE SCALE GENOMIC DNA]</scope>
    <source>
        <strain evidence="5">cv. Shandingzi</strain>
        <tissue evidence="4">Leaves</tissue>
    </source>
</reference>
<evidence type="ECO:0000313" key="4">
    <source>
        <dbReference type="EMBL" id="TQD98692.1"/>
    </source>
</evidence>
<evidence type="ECO:0000256" key="2">
    <source>
        <dbReference type="SAM" id="MobiDB-lite"/>
    </source>
</evidence>
<evidence type="ECO:0000256" key="3">
    <source>
        <dbReference type="SAM" id="Phobius"/>
    </source>
</evidence>
<sequence>MEKRKFLEEAKACTPKPHEFLDITKASEEEMSAGETNDDEAAGEGSAAEENHNTSAKSNPGSRGHLQTFLGKGENNDGELSNMDDKKSADDVDLNEVDGFLNSDVQKEEDIERKVNKLERALELQRKELEAEKLKLKKLVYGRSKEIAVCLQLAVDQLHASISSSFSERCCFEFNSSPFYHNAICMTVYIFLTFGFFSWQSMNL</sequence>
<proteinExistence type="predicted"/>
<dbReference type="Proteomes" id="UP000315295">
    <property type="component" value="Unassembled WGS sequence"/>
</dbReference>
<gene>
    <name evidence="4" type="ORF">C1H46_015685</name>
</gene>
<dbReference type="AlphaFoldDB" id="A0A540MKH2"/>
<keyword evidence="3" id="KW-0472">Membrane</keyword>
<feature type="compositionally biased region" description="Acidic residues" evidence="2">
    <location>
        <begin position="29"/>
        <end position="42"/>
    </location>
</feature>
<name>A0A540MKH2_MALBA</name>
<comment type="caution">
    <text evidence="4">The sequence shown here is derived from an EMBL/GenBank/DDBJ whole genome shotgun (WGS) entry which is preliminary data.</text>
</comment>
<evidence type="ECO:0000313" key="5">
    <source>
        <dbReference type="Proteomes" id="UP000315295"/>
    </source>
</evidence>
<feature type="transmembrane region" description="Helical" evidence="3">
    <location>
        <begin position="179"/>
        <end position="199"/>
    </location>
</feature>
<feature type="region of interest" description="Disordered" evidence="2">
    <location>
        <begin position="1"/>
        <end position="90"/>
    </location>
</feature>
<accession>A0A540MKH2</accession>
<dbReference type="EMBL" id="VIEB01000249">
    <property type="protein sequence ID" value="TQD98692.1"/>
    <property type="molecule type" value="Genomic_DNA"/>
</dbReference>
<feature type="coiled-coil region" evidence="1">
    <location>
        <begin position="101"/>
        <end position="139"/>
    </location>
</feature>
<feature type="compositionally biased region" description="Basic and acidic residues" evidence="2">
    <location>
        <begin position="1"/>
        <end position="28"/>
    </location>
</feature>
<keyword evidence="3" id="KW-0812">Transmembrane</keyword>
<keyword evidence="3" id="KW-1133">Transmembrane helix</keyword>
<organism evidence="4 5">
    <name type="scientific">Malus baccata</name>
    <name type="common">Siberian crab apple</name>
    <name type="synonym">Pyrus baccata</name>
    <dbReference type="NCBI Taxonomy" id="106549"/>
    <lineage>
        <taxon>Eukaryota</taxon>
        <taxon>Viridiplantae</taxon>
        <taxon>Streptophyta</taxon>
        <taxon>Embryophyta</taxon>
        <taxon>Tracheophyta</taxon>
        <taxon>Spermatophyta</taxon>
        <taxon>Magnoliopsida</taxon>
        <taxon>eudicotyledons</taxon>
        <taxon>Gunneridae</taxon>
        <taxon>Pentapetalae</taxon>
        <taxon>rosids</taxon>
        <taxon>fabids</taxon>
        <taxon>Rosales</taxon>
        <taxon>Rosaceae</taxon>
        <taxon>Amygdaloideae</taxon>
        <taxon>Maleae</taxon>
        <taxon>Malus</taxon>
    </lineage>
</organism>
<keyword evidence="5" id="KW-1185">Reference proteome</keyword>